<dbReference type="SUPFAM" id="SSF49313">
    <property type="entry name" value="Cadherin-like"/>
    <property type="match status" value="1"/>
</dbReference>
<dbReference type="Pfam" id="PF13637">
    <property type="entry name" value="Ank_4"/>
    <property type="match status" value="1"/>
</dbReference>
<evidence type="ECO:0000256" key="3">
    <source>
        <dbReference type="PROSITE-ProRule" id="PRU00023"/>
    </source>
</evidence>
<dbReference type="EMBL" id="LSRX01000188">
    <property type="protein sequence ID" value="OLQ05320.1"/>
    <property type="molecule type" value="Genomic_DNA"/>
</dbReference>
<feature type="repeat" description="ANK" evidence="3">
    <location>
        <begin position="144"/>
        <end position="169"/>
    </location>
</feature>
<feature type="repeat" description="ANK" evidence="3">
    <location>
        <begin position="337"/>
        <end position="369"/>
    </location>
</feature>
<evidence type="ECO:0000313" key="4">
    <source>
        <dbReference type="EMBL" id="OLQ05320.1"/>
    </source>
</evidence>
<organism evidence="4 5">
    <name type="scientific">Symbiodinium microadriaticum</name>
    <name type="common">Dinoflagellate</name>
    <name type="synonym">Zooxanthella microadriatica</name>
    <dbReference type="NCBI Taxonomy" id="2951"/>
    <lineage>
        <taxon>Eukaryota</taxon>
        <taxon>Sar</taxon>
        <taxon>Alveolata</taxon>
        <taxon>Dinophyceae</taxon>
        <taxon>Suessiales</taxon>
        <taxon>Symbiodiniaceae</taxon>
        <taxon>Symbiodinium</taxon>
    </lineage>
</organism>
<feature type="repeat" description="ANK" evidence="3">
    <location>
        <begin position="203"/>
        <end position="235"/>
    </location>
</feature>
<evidence type="ECO:0000313" key="5">
    <source>
        <dbReference type="Proteomes" id="UP000186817"/>
    </source>
</evidence>
<dbReference type="Pfam" id="PF05345">
    <property type="entry name" value="He_PIG"/>
    <property type="match status" value="1"/>
</dbReference>
<dbReference type="PROSITE" id="PS50297">
    <property type="entry name" value="ANK_REP_REGION"/>
    <property type="match status" value="6"/>
</dbReference>
<name>A0A1Q9ED04_SYMMI</name>
<evidence type="ECO:0000256" key="2">
    <source>
        <dbReference type="ARBA" id="ARBA00023043"/>
    </source>
</evidence>
<gene>
    <name evidence="4" type="primary">ANKRD50</name>
    <name evidence="4" type="ORF">AK812_SmicGene11491</name>
</gene>
<comment type="caution">
    <text evidence="4">The sequence shown here is derived from an EMBL/GenBank/DDBJ whole genome shotgun (WGS) entry which is preliminary data.</text>
</comment>
<dbReference type="GO" id="GO:0016020">
    <property type="term" value="C:membrane"/>
    <property type="evidence" value="ECO:0007669"/>
    <property type="project" value="InterPro"/>
</dbReference>
<dbReference type="OrthoDB" id="448960at2759"/>
<keyword evidence="1" id="KW-0677">Repeat</keyword>
<dbReference type="Proteomes" id="UP000186817">
    <property type="component" value="Unassembled WGS sequence"/>
</dbReference>
<feature type="repeat" description="ANK" evidence="3">
    <location>
        <begin position="304"/>
        <end position="336"/>
    </location>
</feature>
<keyword evidence="5" id="KW-1185">Reference proteome</keyword>
<dbReference type="Gene3D" id="1.25.40.20">
    <property type="entry name" value="Ankyrin repeat-containing domain"/>
    <property type="match status" value="3"/>
</dbReference>
<feature type="repeat" description="ANK" evidence="3">
    <location>
        <begin position="237"/>
        <end position="269"/>
    </location>
</feature>
<dbReference type="Pfam" id="PF00023">
    <property type="entry name" value="Ank"/>
    <property type="match status" value="1"/>
</dbReference>
<feature type="repeat" description="ANK" evidence="3">
    <location>
        <begin position="271"/>
        <end position="303"/>
    </location>
</feature>
<dbReference type="AlphaFoldDB" id="A0A1Q9ED04"/>
<dbReference type="GO" id="GO:0085020">
    <property type="term" value="P:protein K6-linked ubiquitination"/>
    <property type="evidence" value="ECO:0007669"/>
    <property type="project" value="TreeGrafter"/>
</dbReference>
<proteinExistence type="predicted"/>
<dbReference type="Pfam" id="PF12796">
    <property type="entry name" value="Ank_2"/>
    <property type="match status" value="2"/>
</dbReference>
<dbReference type="InterPro" id="IPR002110">
    <property type="entry name" value="Ankyrin_rpt"/>
</dbReference>
<keyword evidence="2 3" id="KW-0040">ANK repeat</keyword>
<dbReference type="InterPro" id="IPR013783">
    <property type="entry name" value="Ig-like_fold"/>
</dbReference>
<dbReference type="PANTHER" id="PTHR24171">
    <property type="entry name" value="ANKYRIN REPEAT DOMAIN-CONTAINING PROTEIN 39-RELATED"/>
    <property type="match status" value="1"/>
</dbReference>
<dbReference type="InterPro" id="IPR015919">
    <property type="entry name" value="Cadherin-like_sf"/>
</dbReference>
<feature type="repeat" description="ANK" evidence="3">
    <location>
        <begin position="170"/>
        <end position="202"/>
    </location>
</feature>
<dbReference type="PROSITE" id="PS50088">
    <property type="entry name" value="ANK_REPEAT"/>
    <property type="match status" value="7"/>
</dbReference>
<accession>A0A1Q9ED04</accession>
<dbReference type="InterPro" id="IPR036770">
    <property type="entry name" value="Ankyrin_rpt-contain_sf"/>
</dbReference>
<dbReference type="SUPFAM" id="SSF48403">
    <property type="entry name" value="Ankyrin repeat"/>
    <property type="match status" value="1"/>
</dbReference>
<protein>
    <submittedName>
        <fullName evidence="4">Ankyrin repeat domain-containing protein 50</fullName>
    </submittedName>
</protein>
<sequence>MRCLRAALQRRANRGKAVEIELQVTHYNVFFRLCPGGNYSDGVESEYIVPVAPGENQHGLALNATLHFREPVVGAVPQPIVADVAGLKLRLRAEYGFPFCLQQLLHGSLLLENASELPFLADLQLVLLAIAAKSREAVQELVAYAALKGNVRVARLLLEAGADKDAMDREGMTALNSASWAGDVDMVRFLLAAGCNKDLRDGPGLTALSRACSRGHAEVVRLLVQAEADPNLPDANDGMTALSHASASGQVEVAKVLLAAGAHKDASDRRFGLTALIRAASKGHVEIAGLLVEAGANLDLRSKSGMTALGYASSEGHSAVVCLLLQAGASMDLRDYCGRTPLGYAASEGHLEIVRLLLEAGVDKNARDCLDGMTALSYATRYCVVVLATNAAATGRRDIAAEFAWVTDVYPPKDLVYADPPLFLVKDEPMVPMVPTVTTADCSNLKSVANTVPQYNASDCQVQHYDIQPPLPTGLSLDPETGVISGAPTELLPRPEIFLVTATNGGGKSSAFISLAVIGNLRDATLSSCLRAPITSELVLSFRTPSEAEAPWLQAGAPWPQILRLRLLRPLLIALRHTTGAALDFLSRSAAIGCGSVVLDATSDAAQGFPPPTLCHWQDSQDLALGEAGAVGARLDMQFQGNATMENDRTYQITFKARLSQLASAGDQLLQLTLFASEFAESERRVDSGAGDSYALGIEAYY</sequence>
<dbReference type="PRINTS" id="PR01415">
    <property type="entry name" value="ANKYRIN"/>
</dbReference>
<dbReference type="SMART" id="SM00248">
    <property type="entry name" value="ANK"/>
    <property type="match status" value="8"/>
</dbReference>
<evidence type="ECO:0000256" key="1">
    <source>
        <dbReference type="ARBA" id="ARBA00022737"/>
    </source>
</evidence>
<reference evidence="4 5" key="1">
    <citation type="submission" date="2016-02" db="EMBL/GenBank/DDBJ databases">
        <title>Genome analysis of coral dinoflagellate symbionts highlights evolutionary adaptations to a symbiotic lifestyle.</title>
        <authorList>
            <person name="Aranda M."/>
            <person name="Li Y."/>
            <person name="Liew Y.J."/>
            <person name="Baumgarten S."/>
            <person name="Simakov O."/>
            <person name="Wilson M."/>
            <person name="Piel J."/>
            <person name="Ashoor H."/>
            <person name="Bougouffa S."/>
            <person name="Bajic V.B."/>
            <person name="Ryu T."/>
            <person name="Ravasi T."/>
            <person name="Bayer T."/>
            <person name="Micklem G."/>
            <person name="Kim H."/>
            <person name="Bhak J."/>
            <person name="Lajeunesse T.C."/>
            <person name="Voolstra C.R."/>
        </authorList>
    </citation>
    <scope>NUCLEOTIDE SEQUENCE [LARGE SCALE GENOMIC DNA]</scope>
    <source>
        <strain evidence="4 5">CCMP2467</strain>
    </source>
</reference>
<dbReference type="Gene3D" id="2.60.40.10">
    <property type="entry name" value="Immunoglobulins"/>
    <property type="match status" value="1"/>
</dbReference>
<dbReference type="GO" id="GO:0004842">
    <property type="term" value="F:ubiquitin-protein transferase activity"/>
    <property type="evidence" value="ECO:0007669"/>
    <property type="project" value="TreeGrafter"/>
</dbReference>
<dbReference type="GO" id="GO:0005509">
    <property type="term" value="F:calcium ion binding"/>
    <property type="evidence" value="ECO:0007669"/>
    <property type="project" value="InterPro"/>
</dbReference>